<keyword evidence="2" id="KW-0805">Transcription regulation</keyword>
<dbReference type="PANTHER" id="PTHR30346:SF28">
    <property type="entry name" value="HTH-TYPE TRANSCRIPTIONAL REGULATOR CYNR"/>
    <property type="match status" value="1"/>
</dbReference>
<dbReference type="Proteomes" id="UP000272706">
    <property type="component" value="Unassembled WGS sequence"/>
</dbReference>
<keyword evidence="3" id="KW-0238">DNA-binding</keyword>
<evidence type="ECO:0000256" key="3">
    <source>
        <dbReference type="ARBA" id="ARBA00023125"/>
    </source>
</evidence>
<name>A0A3A5JWP1_9HYPH</name>
<dbReference type="OrthoDB" id="7216893at2"/>
<dbReference type="Gene3D" id="3.40.190.10">
    <property type="entry name" value="Periplasmic binding protein-like II"/>
    <property type="match status" value="2"/>
</dbReference>
<evidence type="ECO:0000259" key="5">
    <source>
        <dbReference type="Pfam" id="PF03466"/>
    </source>
</evidence>
<comment type="caution">
    <text evidence="6">The sequence shown here is derived from an EMBL/GenBank/DDBJ whole genome shotgun (WGS) entry which is preliminary data.</text>
</comment>
<dbReference type="PANTHER" id="PTHR30346">
    <property type="entry name" value="TRANSCRIPTIONAL DUAL REGULATOR HCAR-RELATED"/>
    <property type="match status" value="1"/>
</dbReference>
<dbReference type="GO" id="GO:0003677">
    <property type="term" value="F:DNA binding"/>
    <property type="evidence" value="ECO:0007669"/>
    <property type="project" value="UniProtKB-KW"/>
</dbReference>
<dbReference type="GO" id="GO:0003700">
    <property type="term" value="F:DNA-binding transcription factor activity"/>
    <property type="evidence" value="ECO:0007669"/>
    <property type="project" value="TreeGrafter"/>
</dbReference>
<evidence type="ECO:0000256" key="2">
    <source>
        <dbReference type="ARBA" id="ARBA00023015"/>
    </source>
</evidence>
<dbReference type="Pfam" id="PF03466">
    <property type="entry name" value="LysR_substrate"/>
    <property type="match status" value="1"/>
</dbReference>
<evidence type="ECO:0000256" key="4">
    <source>
        <dbReference type="ARBA" id="ARBA00023163"/>
    </source>
</evidence>
<evidence type="ECO:0000256" key="1">
    <source>
        <dbReference type="ARBA" id="ARBA00009437"/>
    </source>
</evidence>
<evidence type="ECO:0000313" key="6">
    <source>
        <dbReference type="EMBL" id="RJT26767.1"/>
    </source>
</evidence>
<keyword evidence="7" id="KW-1185">Reference proteome</keyword>
<dbReference type="AlphaFoldDB" id="A0A3A5JWP1"/>
<dbReference type="GO" id="GO:0032993">
    <property type="term" value="C:protein-DNA complex"/>
    <property type="evidence" value="ECO:0007669"/>
    <property type="project" value="TreeGrafter"/>
</dbReference>
<gene>
    <name evidence="6" type="ORF">D3227_36700</name>
</gene>
<sequence length="213" mass="22945">MAYLRSAGLRILQCRGGAADSALVCRFEHPDVRLIIEDVPARQRLAAIHRRRFDSVFTHDIGAAKSCSSAVFWQERLFVLLPAAHSLVAKPVLTWSDLADMSLLVPVGLDGPPLDLCLLERIAADGGPAVQTCRANQATVLFKVQLGQGVTLADESYARTVATDSALWRPLGGENNVSSIRGIWLGSNPKRTVLRLVGLAKNMAVASQAPRPA</sequence>
<proteinExistence type="inferred from homology"/>
<protein>
    <recommendedName>
        <fullName evidence="5">LysR substrate-binding domain-containing protein</fullName>
    </recommendedName>
</protein>
<dbReference type="SUPFAM" id="SSF53850">
    <property type="entry name" value="Periplasmic binding protein-like II"/>
    <property type="match status" value="1"/>
</dbReference>
<keyword evidence="4" id="KW-0804">Transcription</keyword>
<reference evidence="6 7" key="1">
    <citation type="submission" date="2018-09" db="EMBL/GenBank/DDBJ databases">
        <title>Mesorhizobium carmichaelinearum sp. nov. isolated from Carmichaelinea spp. root nodules in New Zealand.</title>
        <authorList>
            <person name="De Meyer S.E."/>
        </authorList>
    </citation>
    <scope>NUCLEOTIDE SEQUENCE [LARGE SCALE GENOMIC DNA]</scope>
    <source>
        <strain evidence="6 7">ICMP19557</strain>
    </source>
</reference>
<dbReference type="EMBL" id="QZWZ01000065">
    <property type="protein sequence ID" value="RJT26767.1"/>
    <property type="molecule type" value="Genomic_DNA"/>
</dbReference>
<feature type="domain" description="LysR substrate-binding" evidence="5">
    <location>
        <begin position="28"/>
        <end position="190"/>
    </location>
</feature>
<organism evidence="6 7">
    <name type="scientific">Mesorhizobium waimense</name>
    <dbReference type="NCBI Taxonomy" id="1300307"/>
    <lineage>
        <taxon>Bacteria</taxon>
        <taxon>Pseudomonadati</taxon>
        <taxon>Pseudomonadota</taxon>
        <taxon>Alphaproteobacteria</taxon>
        <taxon>Hyphomicrobiales</taxon>
        <taxon>Phyllobacteriaceae</taxon>
        <taxon>Mesorhizobium</taxon>
    </lineage>
</organism>
<accession>A0A3A5JWP1</accession>
<dbReference type="InterPro" id="IPR005119">
    <property type="entry name" value="LysR_subst-bd"/>
</dbReference>
<comment type="similarity">
    <text evidence="1">Belongs to the LysR transcriptional regulatory family.</text>
</comment>
<evidence type="ECO:0000313" key="7">
    <source>
        <dbReference type="Proteomes" id="UP000272706"/>
    </source>
</evidence>